<reference evidence="1 2" key="1">
    <citation type="submission" date="2019-10" db="EMBL/GenBank/DDBJ databases">
        <title>Genomic and transcriptomic insights into the perfect genentic adaptation of a filamentous nitrogen-fixing cyanobacterium to rice fields.</title>
        <authorList>
            <person name="Chen Z."/>
        </authorList>
    </citation>
    <scope>NUCLEOTIDE SEQUENCE [LARGE SCALE GENOMIC DNA]</scope>
    <source>
        <strain evidence="1">CCNUC1</strain>
    </source>
</reference>
<dbReference type="RefSeq" id="WP_152592964.1">
    <property type="nucleotide sequence ID" value="NZ_CP045232.1"/>
</dbReference>
<dbReference type="InterPro" id="IPR024524">
    <property type="entry name" value="DUF3800"/>
</dbReference>
<keyword evidence="2" id="KW-1185">Reference proteome</keyword>
<dbReference type="EMBL" id="CP045232">
    <property type="protein sequence ID" value="QFS52878.1"/>
    <property type="molecule type" value="Genomic_DNA"/>
</dbReference>
<sequence>MQQFALYLDESGSQKPSPHDQALFFAMGGVIIKRGDESIIESSLNGFKTRWEINLDTPLHSTEMRSKVNKFRFLRSLSPERFNDFYSDLHSVIASCPIVIHACVVSRNGYISRYQEMYGLNTWEMMKSSFYILIERSVKYAQKQEAKLMVYYEEAGKVEDRKLKSFFKEIRSNGLPFNQSTSQRYNPCTAEGLSKILSGIEGKKKANPVMQIADYCLHPIADVKLHPTNRAYHAFKTSNLIVDCIINPEEIGEIGVKYYCY</sequence>
<evidence type="ECO:0000313" key="1">
    <source>
        <dbReference type="EMBL" id="QFS52878.1"/>
    </source>
</evidence>
<evidence type="ECO:0008006" key="3">
    <source>
        <dbReference type="Google" id="ProtNLM"/>
    </source>
</evidence>
<dbReference type="KEGG" id="nsh:GXM_10142"/>
<name>A0A5P8WJ79_9NOSO</name>
<dbReference type="Proteomes" id="UP000326678">
    <property type="component" value="Chromosome pGXM05"/>
</dbReference>
<dbReference type="Pfam" id="PF12686">
    <property type="entry name" value="DUF3800"/>
    <property type="match status" value="1"/>
</dbReference>
<accession>A0A5P8WJ79</accession>
<protein>
    <recommendedName>
        <fullName evidence="3">DUF3800 domain-containing protein</fullName>
    </recommendedName>
</protein>
<dbReference type="AlphaFoldDB" id="A0A5P8WJ79"/>
<evidence type="ECO:0000313" key="2">
    <source>
        <dbReference type="Proteomes" id="UP000326678"/>
    </source>
</evidence>
<proteinExistence type="predicted"/>
<gene>
    <name evidence="1" type="ORF">GXM_10142</name>
</gene>
<organism evidence="1 2">
    <name type="scientific">Nostoc sphaeroides CCNUC1</name>
    <dbReference type="NCBI Taxonomy" id="2653204"/>
    <lineage>
        <taxon>Bacteria</taxon>
        <taxon>Bacillati</taxon>
        <taxon>Cyanobacteriota</taxon>
        <taxon>Cyanophyceae</taxon>
        <taxon>Nostocales</taxon>
        <taxon>Nostocaceae</taxon>
        <taxon>Nostoc</taxon>
    </lineage>
</organism>